<dbReference type="EMBL" id="KZ110594">
    <property type="protein sequence ID" value="OSX64574.1"/>
    <property type="molecule type" value="Genomic_DNA"/>
</dbReference>
<keyword evidence="3" id="KW-1185">Reference proteome</keyword>
<dbReference type="RefSeq" id="XP_024341368.1">
    <property type="nucleotide sequence ID" value="XM_024484710.1"/>
</dbReference>
<dbReference type="AlphaFoldDB" id="A0A1X6N7L7"/>
<gene>
    <name evidence="2" type="ORF">POSPLADRAFT_1136671</name>
</gene>
<reference evidence="2 3" key="1">
    <citation type="submission" date="2017-04" db="EMBL/GenBank/DDBJ databases">
        <title>Genome Sequence of the Model Brown-Rot Fungus Postia placenta SB12.</title>
        <authorList>
            <consortium name="DOE Joint Genome Institute"/>
            <person name="Gaskell J."/>
            <person name="Kersten P."/>
            <person name="Larrondo L.F."/>
            <person name="Canessa P."/>
            <person name="Martinez D."/>
            <person name="Hibbett D."/>
            <person name="Schmoll M."/>
            <person name="Kubicek C.P."/>
            <person name="Martinez A.T."/>
            <person name="Yadav J."/>
            <person name="Master E."/>
            <person name="Magnuson J.K."/>
            <person name="James T."/>
            <person name="Yaver D."/>
            <person name="Berka R."/>
            <person name="Labutti K."/>
            <person name="Lipzen A."/>
            <person name="Aerts A."/>
            <person name="Barry K."/>
            <person name="Henrissat B."/>
            <person name="Blanchette R."/>
            <person name="Grigoriev I."/>
            <person name="Cullen D."/>
        </authorList>
    </citation>
    <scope>NUCLEOTIDE SEQUENCE [LARGE SCALE GENOMIC DNA]</scope>
    <source>
        <strain evidence="2 3">MAD-698-R-SB12</strain>
    </source>
</reference>
<dbReference type="GeneID" id="36329659"/>
<dbReference type="Proteomes" id="UP000194127">
    <property type="component" value="Unassembled WGS sequence"/>
</dbReference>
<organism evidence="2 3">
    <name type="scientific">Postia placenta MAD-698-R-SB12</name>
    <dbReference type="NCBI Taxonomy" id="670580"/>
    <lineage>
        <taxon>Eukaryota</taxon>
        <taxon>Fungi</taxon>
        <taxon>Dikarya</taxon>
        <taxon>Basidiomycota</taxon>
        <taxon>Agaricomycotina</taxon>
        <taxon>Agaricomycetes</taxon>
        <taxon>Polyporales</taxon>
        <taxon>Adustoporiaceae</taxon>
        <taxon>Rhodonia</taxon>
    </lineage>
</organism>
<feature type="region of interest" description="Disordered" evidence="1">
    <location>
        <begin position="44"/>
        <end position="63"/>
    </location>
</feature>
<proteinExistence type="predicted"/>
<dbReference type="OrthoDB" id="10275245at2759"/>
<sequence>MGPGRRGTNVNAMLPQNEKILGARLHVTPPNGVRKVGALREDDLSDPATGLVEPPPPEDGLRRVGYEARIGPRVGSPLLAMFERLGQCLCSTECRNHRVEPQELDDIVFRPATLFVKLLRAVIVRRRPQGRFWSFDSDSVRRQRRLD</sequence>
<name>A0A1X6N7L7_9APHY</name>
<evidence type="ECO:0000256" key="1">
    <source>
        <dbReference type="SAM" id="MobiDB-lite"/>
    </source>
</evidence>
<protein>
    <submittedName>
        <fullName evidence="2">Uncharacterized protein</fullName>
    </submittedName>
</protein>
<accession>A0A1X6N7L7</accession>
<evidence type="ECO:0000313" key="2">
    <source>
        <dbReference type="EMBL" id="OSX64574.1"/>
    </source>
</evidence>
<evidence type="ECO:0000313" key="3">
    <source>
        <dbReference type="Proteomes" id="UP000194127"/>
    </source>
</evidence>